<organism evidence="2 3">
    <name type="scientific">Vespula vulgaris</name>
    <name type="common">Yellow jacket</name>
    <name type="synonym">Wasp</name>
    <dbReference type="NCBI Taxonomy" id="7454"/>
    <lineage>
        <taxon>Eukaryota</taxon>
        <taxon>Metazoa</taxon>
        <taxon>Ecdysozoa</taxon>
        <taxon>Arthropoda</taxon>
        <taxon>Hexapoda</taxon>
        <taxon>Insecta</taxon>
        <taxon>Pterygota</taxon>
        <taxon>Neoptera</taxon>
        <taxon>Endopterygota</taxon>
        <taxon>Hymenoptera</taxon>
        <taxon>Apocrita</taxon>
        <taxon>Aculeata</taxon>
        <taxon>Vespoidea</taxon>
        <taxon>Vespidae</taxon>
        <taxon>Vespinae</taxon>
        <taxon>Vespula</taxon>
    </lineage>
</organism>
<sequence length="102" mass="11509">MWIQAEVVLRGSERSRTPILLAYLVQDPARRQDAREVKVNKLGFGERQSQNMSMTRTRGEPHKALLSASETRNAEKTDKRKDGGCYVLLHVQSTRGVFGHAS</sequence>
<accession>A0A834MVB7</accession>
<dbReference type="EMBL" id="JACSEA010000015">
    <property type="protein sequence ID" value="KAF7385009.1"/>
    <property type="molecule type" value="Genomic_DNA"/>
</dbReference>
<dbReference type="AlphaFoldDB" id="A0A834MVB7"/>
<feature type="compositionally biased region" description="Polar residues" evidence="1">
    <location>
        <begin position="47"/>
        <end position="56"/>
    </location>
</feature>
<reference evidence="2" key="1">
    <citation type="journal article" date="2020" name="G3 (Bethesda)">
        <title>High-Quality Assemblies for Three Invasive Social Wasps from the &lt;i&gt;Vespula&lt;/i&gt; Genus.</title>
        <authorList>
            <person name="Harrop T.W.R."/>
            <person name="Guhlin J."/>
            <person name="McLaughlin G.M."/>
            <person name="Permina E."/>
            <person name="Stockwell P."/>
            <person name="Gilligan J."/>
            <person name="Le Lec M.F."/>
            <person name="Gruber M.A.M."/>
            <person name="Quinn O."/>
            <person name="Lovegrove M."/>
            <person name="Duncan E.J."/>
            <person name="Remnant E.J."/>
            <person name="Van Eeckhoven J."/>
            <person name="Graham B."/>
            <person name="Knapp R.A."/>
            <person name="Langford K.W."/>
            <person name="Kronenberg Z."/>
            <person name="Press M.O."/>
            <person name="Eacker S.M."/>
            <person name="Wilson-Rankin E.E."/>
            <person name="Purcell J."/>
            <person name="Lester P.J."/>
            <person name="Dearden P.K."/>
        </authorList>
    </citation>
    <scope>NUCLEOTIDE SEQUENCE</scope>
    <source>
        <strain evidence="2">Marl-1</strain>
    </source>
</reference>
<name>A0A834MVB7_VESVU</name>
<evidence type="ECO:0000313" key="2">
    <source>
        <dbReference type="EMBL" id="KAF7385009.1"/>
    </source>
</evidence>
<evidence type="ECO:0000256" key="1">
    <source>
        <dbReference type="SAM" id="MobiDB-lite"/>
    </source>
</evidence>
<proteinExistence type="predicted"/>
<comment type="caution">
    <text evidence="2">The sequence shown here is derived from an EMBL/GenBank/DDBJ whole genome shotgun (WGS) entry which is preliminary data.</text>
</comment>
<gene>
    <name evidence="2" type="ORF">HZH66_012095</name>
</gene>
<dbReference type="Proteomes" id="UP000614350">
    <property type="component" value="Unassembled WGS sequence"/>
</dbReference>
<keyword evidence="3" id="KW-1185">Reference proteome</keyword>
<feature type="region of interest" description="Disordered" evidence="1">
    <location>
        <begin position="47"/>
        <end position="79"/>
    </location>
</feature>
<protein>
    <submittedName>
        <fullName evidence="2">Uncharacterized protein</fullName>
    </submittedName>
</protein>
<evidence type="ECO:0000313" key="3">
    <source>
        <dbReference type="Proteomes" id="UP000614350"/>
    </source>
</evidence>